<evidence type="ECO:0000256" key="1">
    <source>
        <dbReference type="SAM" id="Phobius"/>
    </source>
</evidence>
<sequence>MNNAVFIIICKVNDIDGSMRLSDIITPQSTYYCTIMPLLVLNMCTQLHTIICTFLWIFSLQYMHRRVHCRRNGGE</sequence>
<organism evidence="2 3">
    <name type="scientific">Lupinus albus</name>
    <name type="common">White lupine</name>
    <name type="synonym">Lupinus termis</name>
    <dbReference type="NCBI Taxonomy" id="3870"/>
    <lineage>
        <taxon>Eukaryota</taxon>
        <taxon>Viridiplantae</taxon>
        <taxon>Streptophyta</taxon>
        <taxon>Embryophyta</taxon>
        <taxon>Tracheophyta</taxon>
        <taxon>Spermatophyta</taxon>
        <taxon>Magnoliopsida</taxon>
        <taxon>eudicotyledons</taxon>
        <taxon>Gunneridae</taxon>
        <taxon>Pentapetalae</taxon>
        <taxon>rosids</taxon>
        <taxon>fabids</taxon>
        <taxon>Fabales</taxon>
        <taxon>Fabaceae</taxon>
        <taxon>Papilionoideae</taxon>
        <taxon>50 kb inversion clade</taxon>
        <taxon>genistoids sensu lato</taxon>
        <taxon>core genistoids</taxon>
        <taxon>Genisteae</taxon>
        <taxon>Lupinus</taxon>
    </lineage>
</organism>
<gene>
    <name evidence="2" type="ORF">Lalb_Chr13g0294251</name>
</gene>
<reference evidence="3" key="1">
    <citation type="journal article" date="2020" name="Nat. Commun.">
        <title>Genome sequence of the cluster root forming white lupin.</title>
        <authorList>
            <person name="Hufnagel B."/>
            <person name="Marques A."/>
            <person name="Soriano A."/>
            <person name="Marques L."/>
            <person name="Divol F."/>
            <person name="Doumas P."/>
            <person name="Sallet E."/>
            <person name="Mancinotti D."/>
            <person name="Carrere S."/>
            <person name="Marande W."/>
            <person name="Arribat S."/>
            <person name="Keller J."/>
            <person name="Huneau C."/>
            <person name="Blein T."/>
            <person name="Aime D."/>
            <person name="Laguerre M."/>
            <person name="Taylor J."/>
            <person name="Schubert V."/>
            <person name="Nelson M."/>
            <person name="Geu-Flores F."/>
            <person name="Crespi M."/>
            <person name="Gallardo-Guerrero K."/>
            <person name="Delaux P.-M."/>
            <person name="Salse J."/>
            <person name="Berges H."/>
            <person name="Guyot R."/>
            <person name="Gouzy J."/>
            <person name="Peret B."/>
        </authorList>
    </citation>
    <scope>NUCLEOTIDE SEQUENCE [LARGE SCALE GENOMIC DNA]</scope>
    <source>
        <strain evidence="3">cv. Amiga</strain>
    </source>
</reference>
<dbReference type="Proteomes" id="UP000447434">
    <property type="component" value="Chromosome 13"/>
</dbReference>
<keyword evidence="1" id="KW-0812">Transmembrane</keyword>
<name>A0A6A4PHX5_LUPAL</name>
<feature type="transmembrane region" description="Helical" evidence="1">
    <location>
        <begin position="35"/>
        <end position="58"/>
    </location>
</feature>
<keyword evidence="3" id="KW-1185">Reference proteome</keyword>
<evidence type="ECO:0000313" key="3">
    <source>
        <dbReference type="Proteomes" id="UP000447434"/>
    </source>
</evidence>
<dbReference type="AlphaFoldDB" id="A0A6A4PHX5"/>
<keyword evidence="1" id="KW-0472">Membrane</keyword>
<keyword evidence="1" id="KW-1133">Transmembrane helix</keyword>
<evidence type="ECO:0000313" key="2">
    <source>
        <dbReference type="EMBL" id="KAE9601109.1"/>
    </source>
</evidence>
<dbReference type="EMBL" id="WOCE01000013">
    <property type="protein sequence ID" value="KAE9601109.1"/>
    <property type="molecule type" value="Genomic_DNA"/>
</dbReference>
<accession>A0A6A4PHX5</accession>
<proteinExistence type="predicted"/>
<comment type="caution">
    <text evidence="2">The sequence shown here is derived from an EMBL/GenBank/DDBJ whole genome shotgun (WGS) entry which is preliminary data.</text>
</comment>
<protein>
    <submittedName>
        <fullName evidence="2">Uncharacterized protein</fullName>
    </submittedName>
</protein>